<accession>A0A385TIT8</accession>
<protein>
    <submittedName>
        <fullName evidence="4">N-acetyltransferase</fullName>
    </submittedName>
</protein>
<dbReference type="Gene3D" id="3.40.630.30">
    <property type="match status" value="1"/>
</dbReference>
<dbReference type="RefSeq" id="WP_119846640.1">
    <property type="nucleotide sequence ID" value="NZ_CP032412.1"/>
</dbReference>
<keyword evidence="5" id="KW-1185">Reference proteome</keyword>
<dbReference type="PANTHER" id="PTHR43877:SF2">
    <property type="entry name" value="AMINOALKYLPHOSPHONATE N-ACETYLTRANSFERASE-RELATED"/>
    <property type="match status" value="1"/>
</dbReference>
<organism evidence="4 5">
    <name type="scientific">Paenibacillus lautus</name>
    <name type="common">Bacillus lautus</name>
    <dbReference type="NCBI Taxonomy" id="1401"/>
    <lineage>
        <taxon>Bacteria</taxon>
        <taxon>Bacillati</taxon>
        <taxon>Bacillota</taxon>
        <taxon>Bacilli</taxon>
        <taxon>Bacillales</taxon>
        <taxon>Paenibacillaceae</taxon>
        <taxon>Paenibacillus</taxon>
    </lineage>
</organism>
<dbReference type="SUPFAM" id="SSF55729">
    <property type="entry name" value="Acyl-CoA N-acyltransferases (Nat)"/>
    <property type="match status" value="1"/>
</dbReference>
<evidence type="ECO:0000256" key="1">
    <source>
        <dbReference type="ARBA" id="ARBA00022679"/>
    </source>
</evidence>
<keyword evidence="2" id="KW-0012">Acyltransferase</keyword>
<dbReference type="InterPro" id="IPR050832">
    <property type="entry name" value="Bact_Acetyltransf"/>
</dbReference>
<dbReference type="PROSITE" id="PS51186">
    <property type="entry name" value="GNAT"/>
    <property type="match status" value="1"/>
</dbReference>
<dbReference type="AlphaFoldDB" id="A0A385TIT8"/>
<evidence type="ECO:0000259" key="3">
    <source>
        <dbReference type="PROSITE" id="PS51186"/>
    </source>
</evidence>
<evidence type="ECO:0000256" key="2">
    <source>
        <dbReference type="ARBA" id="ARBA00023315"/>
    </source>
</evidence>
<sequence>MEDVKAEIRIYQAELKDLDKAAAMLNQYRRFYEREDDLDGARQYIRERLTHGDSVIFLADCTRCETVATPGFLQLYPSFSSLSMSRLWILNDLYVDSEYRGLGIGRELLHQARTHAVQTKAKGLTLSTQLHNTAAQRLYESAGYQRDDEFVHYDLGLS</sequence>
<dbReference type="InterPro" id="IPR016181">
    <property type="entry name" value="Acyl_CoA_acyltransferase"/>
</dbReference>
<dbReference type="CDD" id="cd04301">
    <property type="entry name" value="NAT_SF"/>
    <property type="match status" value="1"/>
</dbReference>
<gene>
    <name evidence="4" type="ORF">D5F53_04115</name>
</gene>
<dbReference type="KEGG" id="plw:D5F53_04115"/>
<dbReference type="EMBL" id="CP032412">
    <property type="protein sequence ID" value="AYB42512.1"/>
    <property type="molecule type" value="Genomic_DNA"/>
</dbReference>
<dbReference type="GO" id="GO:0016747">
    <property type="term" value="F:acyltransferase activity, transferring groups other than amino-acyl groups"/>
    <property type="evidence" value="ECO:0007669"/>
    <property type="project" value="InterPro"/>
</dbReference>
<dbReference type="Pfam" id="PF00583">
    <property type="entry name" value="Acetyltransf_1"/>
    <property type="match status" value="1"/>
</dbReference>
<dbReference type="PANTHER" id="PTHR43877">
    <property type="entry name" value="AMINOALKYLPHOSPHONATE N-ACETYLTRANSFERASE-RELATED-RELATED"/>
    <property type="match status" value="1"/>
</dbReference>
<evidence type="ECO:0000313" key="4">
    <source>
        <dbReference type="EMBL" id="AYB42512.1"/>
    </source>
</evidence>
<reference evidence="4 5" key="1">
    <citation type="submission" date="2018-09" db="EMBL/GenBank/DDBJ databases">
        <title>Genome Sequence of Paenibacillus lautus Strain E7593-69, Azo Dye-Degrading Bacteria, Isolated from Commercial Tattoo Inks.</title>
        <authorList>
            <person name="Nho S.W."/>
            <person name="Kim S.-J."/>
            <person name="Kweon O."/>
            <person name="Cerniglia C.E."/>
        </authorList>
    </citation>
    <scope>NUCLEOTIDE SEQUENCE [LARGE SCALE GENOMIC DNA]</scope>
    <source>
        <strain evidence="4 5">E7593-69</strain>
    </source>
</reference>
<proteinExistence type="predicted"/>
<evidence type="ECO:0000313" key="5">
    <source>
        <dbReference type="Proteomes" id="UP000266552"/>
    </source>
</evidence>
<dbReference type="InterPro" id="IPR000182">
    <property type="entry name" value="GNAT_dom"/>
</dbReference>
<dbReference type="Proteomes" id="UP000266552">
    <property type="component" value="Chromosome"/>
</dbReference>
<keyword evidence="1 4" id="KW-0808">Transferase</keyword>
<name>A0A385TIT8_PAELA</name>
<feature type="domain" description="N-acetyltransferase" evidence="3">
    <location>
        <begin position="8"/>
        <end position="158"/>
    </location>
</feature>